<dbReference type="Proteomes" id="UP001209666">
    <property type="component" value="Unassembled WGS sequence"/>
</dbReference>
<keyword evidence="1" id="KW-0472">Membrane</keyword>
<feature type="transmembrane region" description="Helical" evidence="1">
    <location>
        <begin position="38"/>
        <end position="57"/>
    </location>
</feature>
<evidence type="ECO:0000313" key="2">
    <source>
        <dbReference type="EMBL" id="MCC2241071.1"/>
    </source>
</evidence>
<feature type="transmembrane region" description="Helical" evidence="1">
    <location>
        <begin position="139"/>
        <end position="156"/>
    </location>
</feature>
<sequence>MKEDRFSPKRMIRMLGILISVAIYSVFLAIICKFTIDRVLVLVFINALYLPLLIAVIEMERIRGHLNRNEKSDFHQLFLCFLAAAACYVGFFFMPAYMAPVMIPVMILSCGGNELIGILGGIYFNTLLCMCSSGSFYEYAAYTMLTVLSGILLMVISQKKYKIYGCIMTVALSFAVPSIFYYISSFEINYHQYLSAGCSMILTAVFSYFFADRLYYYTKHEKERTLAEIIAENFPLVQEIKNYSEIDYAHARKVSSVAEECAKELGADDKTVAAAGFYYRIGKLEGEPFVENGVRLAEINCFPKNVVKILSEYNGELNAISSIESAIVHIVDSIVTKFELLDKETVKNSWNHDIIIYQTLNEKSAAGLYDEANLGMNQFIKIREFLTKGADLF</sequence>
<name>A0AAW4W8E9_9FIRM</name>
<evidence type="ECO:0000256" key="1">
    <source>
        <dbReference type="SAM" id="Phobius"/>
    </source>
</evidence>
<dbReference type="AlphaFoldDB" id="A0AAW4W8E9"/>
<proteinExistence type="predicted"/>
<evidence type="ECO:0008006" key="6">
    <source>
        <dbReference type="Google" id="ProtNLM"/>
    </source>
</evidence>
<dbReference type="EMBL" id="JAOQKI010000007">
    <property type="protein sequence ID" value="MCU6716800.1"/>
    <property type="molecule type" value="Genomic_DNA"/>
</dbReference>
<reference evidence="3" key="3">
    <citation type="submission" date="2022-09" db="EMBL/GenBank/DDBJ databases">
        <authorList>
            <person name="Hitch T.C.A."/>
        </authorList>
    </citation>
    <scope>NUCLEOTIDE SEQUENCE</scope>
    <source>
        <strain evidence="3">Sanger_19</strain>
    </source>
</reference>
<reference evidence="2" key="2">
    <citation type="submission" date="2021-10" db="EMBL/GenBank/DDBJ databases">
        <title>Anaerobic single-cell dispensing facilitates the cultivation of human gut bacteria.</title>
        <authorList>
            <person name="Afrizal A."/>
        </authorList>
    </citation>
    <scope>NUCLEOTIDE SEQUENCE</scope>
    <source>
        <strain evidence="2">CLA-AA-H204</strain>
    </source>
</reference>
<dbReference type="EMBL" id="JAJEQW010000001">
    <property type="protein sequence ID" value="MCC2241071.1"/>
    <property type="molecule type" value="Genomic_DNA"/>
</dbReference>
<evidence type="ECO:0000313" key="5">
    <source>
        <dbReference type="Proteomes" id="UP001209666"/>
    </source>
</evidence>
<comment type="caution">
    <text evidence="2">The sequence shown here is derived from an EMBL/GenBank/DDBJ whole genome shotgun (WGS) entry which is preliminary data.</text>
</comment>
<evidence type="ECO:0000313" key="4">
    <source>
        <dbReference type="Proteomes" id="UP001198893"/>
    </source>
</evidence>
<protein>
    <recommendedName>
        <fullName evidence="6">HD domain-containing protein</fullName>
    </recommendedName>
</protein>
<dbReference type="Proteomes" id="UP001198893">
    <property type="component" value="Unassembled WGS sequence"/>
</dbReference>
<dbReference type="SUPFAM" id="SSF109604">
    <property type="entry name" value="HD-domain/PDEase-like"/>
    <property type="match status" value="1"/>
</dbReference>
<reference evidence="3 5" key="1">
    <citation type="journal article" date="2021" name="ISME Commun">
        <title>Automated analysis of genomic sequences facilitates high-throughput and comprehensive description of bacteria.</title>
        <authorList>
            <person name="Hitch T.C.A."/>
        </authorList>
    </citation>
    <scope>NUCLEOTIDE SEQUENCE [LARGE SCALE GENOMIC DNA]</scope>
    <source>
        <strain evidence="3 5">Sanger_19</strain>
    </source>
</reference>
<keyword evidence="5" id="KW-1185">Reference proteome</keyword>
<organism evidence="2 4">
    <name type="scientific">Roseburia amylophila</name>
    <dbReference type="NCBI Taxonomy" id="2981794"/>
    <lineage>
        <taxon>Bacteria</taxon>
        <taxon>Bacillati</taxon>
        <taxon>Bacillota</taxon>
        <taxon>Clostridia</taxon>
        <taxon>Lachnospirales</taxon>
        <taxon>Lachnospiraceae</taxon>
        <taxon>Roseburia</taxon>
    </lineage>
</organism>
<dbReference type="RefSeq" id="WP_022243794.1">
    <property type="nucleotide sequence ID" value="NZ_JAJEQW010000001.1"/>
</dbReference>
<keyword evidence="1" id="KW-0812">Transmembrane</keyword>
<feature type="transmembrane region" description="Helical" evidence="1">
    <location>
        <begin position="77"/>
        <end position="98"/>
    </location>
</feature>
<feature type="transmembrane region" description="Helical" evidence="1">
    <location>
        <begin position="163"/>
        <end position="184"/>
    </location>
</feature>
<evidence type="ECO:0000313" key="3">
    <source>
        <dbReference type="EMBL" id="MCU6716800.1"/>
    </source>
</evidence>
<feature type="transmembrane region" description="Helical" evidence="1">
    <location>
        <begin position="190"/>
        <end position="211"/>
    </location>
</feature>
<accession>A0AAW4W8E9</accession>
<feature type="transmembrane region" description="Helical" evidence="1">
    <location>
        <begin position="12"/>
        <end position="32"/>
    </location>
</feature>
<gene>
    <name evidence="2" type="ORF">LKD47_01975</name>
    <name evidence="3" type="ORF">OCV43_05835</name>
</gene>
<keyword evidence="1" id="KW-1133">Transmembrane helix</keyword>